<evidence type="ECO:0000256" key="7">
    <source>
        <dbReference type="ARBA" id="ARBA00022679"/>
    </source>
</evidence>
<reference evidence="12 13" key="1">
    <citation type="submission" date="2017-09" db="EMBL/GenBank/DDBJ databases">
        <title>Bacterial strain isolated from the female urinary microbiota.</title>
        <authorList>
            <person name="Thomas-White K."/>
            <person name="Kumar N."/>
            <person name="Forster S."/>
            <person name="Putonti C."/>
            <person name="Lawley T."/>
            <person name="Wolfe A.J."/>
        </authorList>
    </citation>
    <scope>NUCLEOTIDE SEQUENCE [LARGE SCALE GENOMIC DNA]</scope>
    <source>
        <strain evidence="12 13">UMB1301</strain>
    </source>
</reference>
<comment type="catalytic activity">
    <reaction evidence="8 9">
        <text>5-phospho-alpha-D-ribose 1-diphosphate + nicotinate + ATP + H2O = nicotinate beta-D-ribonucleotide + ADP + phosphate + diphosphate</text>
        <dbReference type="Rhea" id="RHEA:36163"/>
        <dbReference type="ChEBI" id="CHEBI:15377"/>
        <dbReference type="ChEBI" id="CHEBI:30616"/>
        <dbReference type="ChEBI" id="CHEBI:32544"/>
        <dbReference type="ChEBI" id="CHEBI:33019"/>
        <dbReference type="ChEBI" id="CHEBI:43474"/>
        <dbReference type="ChEBI" id="CHEBI:57502"/>
        <dbReference type="ChEBI" id="CHEBI:58017"/>
        <dbReference type="ChEBI" id="CHEBI:456216"/>
        <dbReference type="EC" id="6.3.4.21"/>
    </reaction>
</comment>
<dbReference type="InterPro" id="IPR007229">
    <property type="entry name" value="Nic_PRibTrfase-Fam"/>
</dbReference>
<dbReference type="NCBIfam" id="TIGR01513">
    <property type="entry name" value="NAPRTase_put"/>
    <property type="match status" value="1"/>
</dbReference>
<evidence type="ECO:0000313" key="12">
    <source>
        <dbReference type="EMBL" id="PMD05845.1"/>
    </source>
</evidence>
<comment type="PTM">
    <text evidence="9">Transiently phosphorylated on a His residue during the reaction cycle. Phosphorylation strongly increases the affinity for substrates and increases the rate of nicotinate D-ribonucleotide production. Dephosphorylation regenerates the low-affinity form of the enzyme, leading to product release.</text>
</comment>
<organism evidence="12 13">
    <name type="scientific">Brevibacterium paucivorans</name>
    <dbReference type="NCBI Taxonomy" id="170994"/>
    <lineage>
        <taxon>Bacteria</taxon>
        <taxon>Bacillati</taxon>
        <taxon>Actinomycetota</taxon>
        <taxon>Actinomycetes</taxon>
        <taxon>Micrococcales</taxon>
        <taxon>Brevibacteriaceae</taxon>
        <taxon>Brevibacterium</taxon>
    </lineage>
</organism>
<feature type="domain" description="Nicotinate phosphoribosyltransferase N-terminal" evidence="11">
    <location>
        <begin position="11"/>
        <end position="135"/>
    </location>
</feature>
<evidence type="ECO:0000256" key="4">
    <source>
        <dbReference type="ARBA" id="ARBA00022553"/>
    </source>
</evidence>
<comment type="caution">
    <text evidence="12">The sequence shown here is derived from an EMBL/GenBank/DDBJ whole genome shotgun (WGS) entry which is preliminary data.</text>
</comment>
<dbReference type="Gene3D" id="3.20.140.10">
    <property type="entry name" value="nicotinate phosphoribosyltransferase"/>
    <property type="match status" value="1"/>
</dbReference>
<evidence type="ECO:0000256" key="2">
    <source>
        <dbReference type="ARBA" id="ARBA00010897"/>
    </source>
</evidence>
<comment type="pathway">
    <text evidence="1 9">Cofactor biosynthesis; NAD(+) biosynthesis; nicotinate D-ribonucleotide from nicotinate: step 1/1.</text>
</comment>
<dbReference type="InterPro" id="IPR013785">
    <property type="entry name" value="Aldolase_TIM"/>
</dbReference>
<dbReference type="RefSeq" id="WP_102237504.1">
    <property type="nucleotide sequence ID" value="NZ_PNHK01000001.1"/>
</dbReference>
<comment type="similarity">
    <text evidence="2 9">Belongs to the NAPRTase family.</text>
</comment>
<evidence type="ECO:0000256" key="3">
    <source>
        <dbReference type="ARBA" id="ARBA00013236"/>
    </source>
</evidence>
<keyword evidence="7 9" id="KW-0808">Transferase</keyword>
<evidence type="ECO:0000256" key="8">
    <source>
        <dbReference type="ARBA" id="ARBA00048668"/>
    </source>
</evidence>
<feature type="domain" description="Nicotinate/nicotinamide phosphoribosyltransferase" evidence="10">
    <location>
        <begin position="156"/>
        <end position="346"/>
    </location>
</feature>
<dbReference type="GO" id="GO:0004516">
    <property type="term" value="F:nicotinate phosphoribosyltransferase activity"/>
    <property type="evidence" value="ECO:0007669"/>
    <property type="project" value="UniProtKB-UniRule"/>
</dbReference>
<dbReference type="GO" id="GO:0005829">
    <property type="term" value="C:cytosol"/>
    <property type="evidence" value="ECO:0007669"/>
    <property type="project" value="TreeGrafter"/>
</dbReference>
<name>A0A2N6VNW4_9MICO</name>
<dbReference type="InterPro" id="IPR040727">
    <property type="entry name" value="NAPRTase_N"/>
</dbReference>
<evidence type="ECO:0000256" key="6">
    <source>
        <dbReference type="ARBA" id="ARBA00022642"/>
    </source>
</evidence>
<dbReference type="OrthoDB" id="9770610at2"/>
<dbReference type="AlphaFoldDB" id="A0A2N6VNW4"/>
<gene>
    <name evidence="12" type="ORF">CJ199_00035</name>
</gene>
<keyword evidence="5 9" id="KW-0436">Ligase</keyword>
<evidence type="ECO:0000256" key="5">
    <source>
        <dbReference type="ARBA" id="ARBA00022598"/>
    </source>
</evidence>
<dbReference type="PANTHER" id="PTHR11098">
    <property type="entry name" value="NICOTINATE PHOSPHORIBOSYLTRANSFERASE"/>
    <property type="match status" value="1"/>
</dbReference>
<dbReference type="InterPro" id="IPR041525">
    <property type="entry name" value="N/Namide_PRibTrfase"/>
</dbReference>
<dbReference type="Pfam" id="PF17767">
    <property type="entry name" value="NAPRTase_N"/>
    <property type="match status" value="1"/>
</dbReference>
<dbReference type="EMBL" id="PNHK01000001">
    <property type="protein sequence ID" value="PMD05845.1"/>
    <property type="molecule type" value="Genomic_DNA"/>
</dbReference>
<dbReference type="PIRSF" id="PIRSF000484">
    <property type="entry name" value="NAPRT"/>
    <property type="match status" value="1"/>
</dbReference>
<dbReference type="GO" id="GO:0016757">
    <property type="term" value="F:glycosyltransferase activity"/>
    <property type="evidence" value="ECO:0007669"/>
    <property type="project" value="UniProtKB-KW"/>
</dbReference>
<keyword evidence="12" id="KW-0328">Glycosyltransferase</keyword>
<dbReference type="Pfam" id="PF04095">
    <property type="entry name" value="NAPRTase"/>
    <property type="match status" value="1"/>
</dbReference>
<evidence type="ECO:0000256" key="1">
    <source>
        <dbReference type="ARBA" id="ARBA00004952"/>
    </source>
</evidence>
<sequence length="438" mass="46903">MSDLTRQSTALLTDQYELTMVQAALESGRADRTCLFEVFGRRLPPGRRYGVVAGTGRFLEALENFTFGPDELAFLKSANILDDTTLDWLENYEFTGNIRGYAEGDMYFPHSPILTVEAPFAQAVVLETLLLSILNYDTAVASAASRMSRAAGNRPCADMGSRRTQEYAAVGAARAAVIAGFASTSNLEAGRRYGLRTIGTAAHAFTLLHNTEREAFDAQVKALGKDTVLLLDTYDVDEALKTAIEVAGTELGGVRIDSGDLGIQATEVRDKLDALGATNTKITVTSDLDEYAIAALRATPTDSYGVGTRLVTGSGSPTANLVYKLVARSDNGEDWVPVEKKSAGKGSHGGFKQAVRALEGGVATEEAIGVPTLPEDVSSGRPLTVDLVVDGQIVDGYTGPEGVERARAHYHDCIRELPRTAHRLQDGEPAIPTVYYNA</sequence>
<evidence type="ECO:0000259" key="11">
    <source>
        <dbReference type="Pfam" id="PF17767"/>
    </source>
</evidence>
<dbReference type="NCBIfam" id="NF009131">
    <property type="entry name" value="PRK12484.1"/>
    <property type="match status" value="1"/>
</dbReference>
<dbReference type="Proteomes" id="UP000235598">
    <property type="component" value="Unassembled WGS sequence"/>
</dbReference>
<comment type="function">
    <text evidence="9">Catalyzes the first step in the biosynthesis of NAD from nicotinic acid, the ATP-dependent synthesis of beta-nicotinate D-ribonucleotide from nicotinate and 5-phospho-D-ribose 1-phosphate.</text>
</comment>
<dbReference type="NCBIfam" id="NF006698">
    <property type="entry name" value="PRK09243.1-5"/>
    <property type="match status" value="1"/>
</dbReference>
<dbReference type="SUPFAM" id="SSF54675">
    <property type="entry name" value="Nicotinate/Quinolinate PRTase N-terminal domain-like"/>
    <property type="match status" value="1"/>
</dbReference>
<dbReference type="InterPro" id="IPR036068">
    <property type="entry name" value="Nicotinate_pribotase-like_C"/>
</dbReference>
<proteinExistence type="inferred from homology"/>
<dbReference type="PANTHER" id="PTHR11098:SF8">
    <property type="entry name" value="NICOTINATE PHOSPHORIBOSYLTRANSFERASE PNCB1"/>
    <property type="match status" value="1"/>
</dbReference>
<dbReference type="UniPathway" id="UPA00253">
    <property type="reaction ID" value="UER00457"/>
</dbReference>
<dbReference type="Gene3D" id="3.20.20.70">
    <property type="entry name" value="Aldolase class I"/>
    <property type="match status" value="1"/>
</dbReference>
<keyword evidence="4" id="KW-0597">Phosphoprotein</keyword>
<evidence type="ECO:0000313" key="13">
    <source>
        <dbReference type="Proteomes" id="UP000235598"/>
    </source>
</evidence>
<protein>
    <recommendedName>
        <fullName evidence="3 9">Nicotinate phosphoribosyltransferase</fullName>
        <ecNumber evidence="3 9">6.3.4.21</ecNumber>
    </recommendedName>
</protein>
<dbReference type="GO" id="GO:0034355">
    <property type="term" value="P:NAD+ biosynthetic process via the salvage pathway"/>
    <property type="evidence" value="ECO:0007669"/>
    <property type="project" value="TreeGrafter"/>
</dbReference>
<evidence type="ECO:0000259" key="10">
    <source>
        <dbReference type="Pfam" id="PF04095"/>
    </source>
</evidence>
<dbReference type="SUPFAM" id="SSF51690">
    <property type="entry name" value="Nicotinate/Quinolinate PRTase C-terminal domain-like"/>
    <property type="match status" value="1"/>
</dbReference>
<dbReference type="EC" id="6.3.4.21" evidence="3 9"/>
<keyword evidence="6 9" id="KW-0662">Pyridine nucleotide biosynthesis</keyword>
<accession>A0A2N6VNW4</accession>
<dbReference type="InterPro" id="IPR006405">
    <property type="entry name" value="Nic_PRibTrfase_pncB"/>
</dbReference>
<evidence type="ECO:0000256" key="9">
    <source>
        <dbReference type="RuleBase" id="RU365100"/>
    </source>
</evidence>
<dbReference type="CDD" id="cd01570">
    <property type="entry name" value="NAPRTase_A"/>
    <property type="match status" value="1"/>
</dbReference>